<dbReference type="STRING" id="1380566.A0A179FB85"/>
<protein>
    <submittedName>
        <fullName evidence="2">Heterokaryon incompatibility protein (HET) domain-containing protein</fullName>
    </submittedName>
</protein>
<dbReference type="Proteomes" id="UP000078397">
    <property type="component" value="Unassembled WGS sequence"/>
</dbReference>
<name>A0A179FB85_METCM</name>
<accession>A0A179FB85</accession>
<reference evidence="2 3" key="1">
    <citation type="journal article" date="2016" name="PLoS Pathog.">
        <title>Biosynthesis of antibiotic leucinostatins in bio-control fungus Purpureocillium lilacinum and their inhibition on phytophthora revealed by genome mining.</title>
        <authorList>
            <person name="Wang G."/>
            <person name="Liu Z."/>
            <person name="Lin R."/>
            <person name="Li E."/>
            <person name="Mao Z."/>
            <person name="Ling J."/>
            <person name="Yang Y."/>
            <person name="Yin W.B."/>
            <person name="Xie B."/>
        </authorList>
    </citation>
    <scope>NUCLEOTIDE SEQUENCE [LARGE SCALE GENOMIC DNA]</scope>
    <source>
        <strain evidence="2">170</strain>
    </source>
</reference>
<keyword evidence="3" id="KW-1185">Reference proteome</keyword>
<evidence type="ECO:0000313" key="3">
    <source>
        <dbReference type="Proteomes" id="UP000078397"/>
    </source>
</evidence>
<proteinExistence type="predicted"/>
<dbReference type="InterPro" id="IPR010730">
    <property type="entry name" value="HET"/>
</dbReference>
<organism evidence="2 3">
    <name type="scientific">Pochonia chlamydosporia 170</name>
    <dbReference type="NCBI Taxonomy" id="1380566"/>
    <lineage>
        <taxon>Eukaryota</taxon>
        <taxon>Fungi</taxon>
        <taxon>Dikarya</taxon>
        <taxon>Ascomycota</taxon>
        <taxon>Pezizomycotina</taxon>
        <taxon>Sordariomycetes</taxon>
        <taxon>Hypocreomycetidae</taxon>
        <taxon>Hypocreales</taxon>
        <taxon>Clavicipitaceae</taxon>
        <taxon>Pochonia</taxon>
    </lineage>
</organism>
<dbReference type="EMBL" id="LSBJ02000006">
    <property type="protein sequence ID" value="OAQ62716.1"/>
    <property type="molecule type" value="Genomic_DNA"/>
</dbReference>
<dbReference type="GeneID" id="28856644"/>
<dbReference type="RefSeq" id="XP_018140296.1">
    <property type="nucleotide sequence ID" value="XM_018292650.1"/>
</dbReference>
<comment type="caution">
    <text evidence="2">The sequence shown here is derived from an EMBL/GenBank/DDBJ whole genome shotgun (WGS) entry which is preliminary data.</text>
</comment>
<dbReference type="OrthoDB" id="5416609at2759"/>
<dbReference type="KEGG" id="pchm:VFPPC_14882"/>
<dbReference type="Pfam" id="PF06985">
    <property type="entry name" value="HET"/>
    <property type="match status" value="1"/>
</dbReference>
<feature type="domain" description="Heterokaryon incompatibility" evidence="1">
    <location>
        <begin position="52"/>
        <end position="150"/>
    </location>
</feature>
<dbReference type="PANTHER" id="PTHR24148:SF64">
    <property type="entry name" value="HETEROKARYON INCOMPATIBILITY DOMAIN-CONTAINING PROTEIN"/>
    <property type="match status" value="1"/>
</dbReference>
<dbReference type="AlphaFoldDB" id="A0A179FB85"/>
<sequence>MFLGRQSNRSYEYDSVPDHSIRLFEVNVEKSTRLQSLVGSLKQTKLDQVPPFLALSYHWGNSVKDIRIDCDGFHLHITGALADALHRLLWFYQTGDNQYHFPTRLLWIDQVCINQNDIDERFQQVRLMGTIYWRAIRTVVWLGPSSPTCEGGWRLVDQIYDVFKGENPRAKQIGDIRVQFYSRNDTSSTGSPP</sequence>
<evidence type="ECO:0000259" key="1">
    <source>
        <dbReference type="Pfam" id="PF06985"/>
    </source>
</evidence>
<dbReference type="InterPro" id="IPR052895">
    <property type="entry name" value="HetReg/Transcr_Mod"/>
</dbReference>
<gene>
    <name evidence="2" type="ORF">VFPPC_14882</name>
</gene>
<evidence type="ECO:0000313" key="2">
    <source>
        <dbReference type="EMBL" id="OAQ62716.1"/>
    </source>
</evidence>
<dbReference type="PANTHER" id="PTHR24148">
    <property type="entry name" value="ANKYRIN REPEAT DOMAIN-CONTAINING PROTEIN 39 HOMOLOG-RELATED"/>
    <property type="match status" value="1"/>
</dbReference>